<accession>A0A2P2IXU8</accession>
<dbReference type="EMBL" id="GGEC01005562">
    <property type="protein sequence ID" value="MBW86045.1"/>
    <property type="molecule type" value="Transcribed_RNA"/>
</dbReference>
<protein>
    <submittedName>
        <fullName evidence="1">Uncharacterized protein</fullName>
    </submittedName>
</protein>
<proteinExistence type="predicted"/>
<evidence type="ECO:0000313" key="1">
    <source>
        <dbReference type="EMBL" id="MBW86045.1"/>
    </source>
</evidence>
<organism evidence="1">
    <name type="scientific">Rhizophora mucronata</name>
    <name type="common">Asiatic mangrove</name>
    <dbReference type="NCBI Taxonomy" id="61149"/>
    <lineage>
        <taxon>Eukaryota</taxon>
        <taxon>Viridiplantae</taxon>
        <taxon>Streptophyta</taxon>
        <taxon>Embryophyta</taxon>
        <taxon>Tracheophyta</taxon>
        <taxon>Spermatophyta</taxon>
        <taxon>Magnoliopsida</taxon>
        <taxon>eudicotyledons</taxon>
        <taxon>Gunneridae</taxon>
        <taxon>Pentapetalae</taxon>
        <taxon>rosids</taxon>
        <taxon>fabids</taxon>
        <taxon>Malpighiales</taxon>
        <taxon>Rhizophoraceae</taxon>
        <taxon>Rhizophora</taxon>
    </lineage>
</organism>
<reference evidence="1" key="1">
    <citation type="submission" date="2018-02" db="EMBL/GenBank/DDBJ databases">
        <title>Rhizophora mucronata_Transcriptome.</title>
        <authorList>
            <person name="Meera S.P."/>
            <person name="Sreeshan A."/>
            <person name="Augustine A."/>
        </authorList>
    </citation>
    <scope>NUCLEOTIDE SEQUENCE</scope>
    <source>
        <tissue evidence="1">Leaf</tissue>
    </source>
</reference>
<name>A0A2P2IXU8_RHIMU</name>
<dbReference type="AlphaFoldDB" id="A0A2P2IXU8"/>
<sequence>MYLLVFYVGQPAKNKSTPPSAPQIELPIHTECQRFWCRRYVGEK</sequence>